<dbReference type="InterPro" id="IPR027417">
    <property type="entry name" value="P-loop_NTPase"/>
</dbReference>
<protein>
    <submittedName>
        <fullName evidence="4">Tyrosine-protein kinase YwqD</fullName>
        <ecNumber evidence="4">2.7.10.2</ecNumber>
    </submittedName>
</protein>
<dbReference type="SUPFAM" id="SSF52540">
    <property type="entry name" value="P-loop containing nucleoside triphosphate hydrolases"/>
    <property type="match status" value="1"/>
</dbReference>
<dbReference type="STRING" id="1396826.PHA8399_03762"/>
<feature type="coiled-coil region" evidence="3">
    <location>
        <begin position="379"/>
        <end position="409"/>
    </location>
</feature>
<feature type="coiled-coil region" evidence="3">
    <location>
        <begin position="232"/>
        <end position="266"/>
    </location>
</feature>
<dbReference type="GO" id="GO:0004715">
    <property type="term" value="F:non-membrane spanning protein tyrosine kinase activity"/>
    <property type="evidence" value="ECO:0007669"/>
    <property type="project" value="UniProtKB-EC"/>
</dbReference>
<dbReference type="GO" id="GO:0005886">
    <property type="term" value="C:plasma membrane"/>
    <property type="evidence" value="ECO:0007669"/>
    <property type="project" value="TreeGrafter"/>
</dbReference>
<keyword evidence="4" id="KW-0418">Kinase</keyword>
<accession>A0A0P1HDG1</accession>
<keyword evidence="3" id="KW-0175">Coiled coil</keyword>
<dbReference type="InterPro" id="IPR005702">
    <property type="entry name" value="Wzc-like_C"/>
</dbReference>
<evidence type="ECO:0000256" key="2">
    <source>
        <dbReference type="ARBA" id="ARBA00022840"/>
    </source>
</evidence>
<dbReference type="PANTHER" id="PTHR32309:SF13">
    <property type="entry name" value="FERRIC ENTEROBACTIN TRANSPORT PROTEIN FEPE"/>
    <property type="match status" value="1"/>
</dbReference>
<keyword evidence="2" id="KW-0067">ATP-binding</keyword>
<dbReference type="InterPro" id="IPR050445">
    <property type="entry name" value="Bact_polysacc_biosynth/exp"/>
</dbReference>
<dbReference type="RefSeq" id="WP_058287617.1">
    <property type="nucleotide sequence ID" value="NZ_CYSR01000032.1"/>
</dbReference>
<keyword evidence="1" id="KW-0547">Nucleotide-binding</keyword>
<sequence>MPDYEVYSLPHDGEGDQTLDIRKMALALWRGKLLLAAFAGAGFLAGLAHVSQQEPAYRAVTSILYEPERLQIVDISEALVKPDTGAGIGNQVEILNSTTLLGNIVSALGEDTILPARPDSGGAPDTGRIWDAAAAWLLDALPDSVSSQLAQLGFAAQTDAAAGAAPAQTAEDAQKSAARDAIGYLRDNLEIEVISGSGVIELFYYSSDPDKAALIANTISEQYIDFQKVSKNQDVLAAIDLVNNRIKELRQSVVESERNLENTRLDLARRRAQSAEMTGIQLAAHNQELAAVRLRLSGSRARFERAEAALADGTDLWSVTEFRESELITDFRKREMDIRETIAQERAISGSVVTPSSVRSAALLGQAQQSIREEAAYIVAALEFEVESLEQREQQLEQMVRELEITSIERTADELFISRLEREVLANQTLLQTFVVRQKEISEQANLQSADARVLSRAEPPSHPDRQASNRVLLASSAGALFLCALFLLLRERMNNSVRDPHDLAEITHYPILTSLPLTRRRRSLQKRAREFVTRPKCLLAESIRNLRTSLLYSDPDNQPQVVMLTSSVPGEGKSVTSFLTALASQHTEHDTILVSCDLRDSSNARIYSKFPRLVPSKAASTGLVSYLRNDCTLEEALAVHPESGLHILAAGKKEHFHESPADILSSPRFSQMIAELRERYKLVILDAPPVLVAADARLLSRMADSVVYLVHWNRTSKNAVREGLRELRSVNSPVAGCVLSMVSQSKARRYADNEFIYKQHYAGYYS</sequence>
<dbReference type="EMBL" id="CYSR01000032">
    <property type="protein sequence ID" value="CUI01616.1"/>
    <property type="molecule type" value="Genomic_DNA"/>
</dbReference>
<evidence type="ECO:0000313" key="5">
    <source>
        <dbReference type="Proteomes" id="UP000051326"/>
    </source>
</evidence>
<proteinExistence type="predicted"/>
<dbReference type="EC" id="2.7.10.2" evidence="4"/>
<evidence type="ECO:0000256" key="3">
    <source>
        <dbReference type="SAM" id="Coils"/>
    </source>
</evidence>
<gene>
    <name evidence="4" type="primary">ywqD_2</name>
    <name evidence="4" type="ORF">PHA8399_03762</name>
</gene>
<keyword evidence="4" id="KW-0808">Transferase</keyword>
<name>A0A0P1HDG1_9RHOB</name>
<dbReference type="CDD" id="cd05387">
    <property type="entry name" value="BY-kinase"/>
    <property type="match status" value="1"/>
</dbReference>
<dbReference type="AlphaFoldDB" id="A0A0P1HDG1"/>
<evidence type="ECO:0000256" key="1">
    <source>
        <dbReference type="ARBA" id="ARBA00022741"/>
    </source>
</evidence>
<dbReference type="PANTHER" id="PTHR32309">
    <property type="entry name" value="TYROSINE-PROTEIN KINASE"/>
    <property type="match status" value="1"/>
</dbReference>
<reference evidence="4 5" key="1">
    <citation type="submission" date="2015-09" db="EMBL/GenBank/DDBJ databases">
        <authorList>
            <consortium name="Swine Surveillance"/>
        </authorList>
    </citation>
    <scope>NUCLEOTIDE SEQUENCE [LARGE SCALE GENOMIC DNA]</scope>
    <source>
        <strain evidence="4 5">CECT 8399</strain>
    </source>
</reference>
<organism evidence="4 5">
    <name type="scientific">Leisingera aquaemixtae</name>
    <dbReference type="NCBI Taxonomy" id="1396826"/>
    <lineage>
        <taxon>Bacteria</taxon>
        <taxon>Pseudomonadati</taxon>
        <taxon>Pseudomonadota</taxon>
        <taxon>Alphaproteobacteria</taxon>
        <taxon>Rhodobacterales</taxon>
        <taxon>Roseobacteraceae</taxon>
        <taxon>Leisingera</taxon>
    </lineage>
</organism>
<dbReference type="Proteomes" id="UP000051326">
    <property type="component" value="Unassembled WGS sequence"/>
</dbReference>
<dbReference type="Gene3D" id="3.40.50.300">
    <property type="entry name" value="P-loop containing nucleotide triphosphate hydrolases"/>
    <property type="match status" value="1"/>
</dbReference>
<evidence type="ECO:0000313" key="4">
    <source>
        <dbReference type="EMBL" id="CUI01616.1"/>
    </source>
</evidence>